<accession>A0A5D4NRA8</accession>
<proteinExistence type="predicted"/>
<evidence type="ECO:0000256" key="1">
    <source>
        <dbReference type="SAM" id="MobiDB-lite"/>
    </source>
</evidence>
<dbReference type="RefSeq" id="WP_148940674.1">
    <property type="nucleotide sequence ID" value="NZ_JBNILZ010000002.1"/>
</dbReference>
<dbReference type="AlphaFoldDB" id="A0A5D4NRA8"/>
<dbReference type="OrthoDB" id="2940666at2"/>
<reference evidence="2 3" key="1">
    <citation type="submission" date="2019-08" db="EMBL/GenBank/DDBJ databases">
        <title>Bacillus genomes from the desert of Cuatro Cienegas, Coahuila.</title>
        <authorList>
            <person name="Olmedo-Alvarez G."/>
        </authorList>
    </citation>
    <scope>NUCLEOTIDE SEQUENCE [LARGE SCALE GENOMIC DNA]</scope>
    <source>
        <strain evidence="2 3">CH34_1T</strain>
    </source>
</reference>
<sequence length="76" mass="9014">MEQKERRPHPFDIMVMGRREEPSAAEEEDHPDYETEEDPQDNEDLMSHIENLMTAVSDLKPLFHKAMPFITKWTKS</sequence>
<evidence type="ECO:0000313" key="3">
    <source>
        <dbReference type="Proteomes" id="UP000322267"/>
    </source>
</evidence>
<protein>
    <submittedName>
        <fullName evidence="2">Uncharacterized protein</fullName>
    </submittedName>
</protein>
<dbReference type="Proteomes" id="UP000322267">
    <property type="component" value="Unassembled WGS sequence"/>
</dbReference>
<feature type="region of interest" description="Disordered" evidence="1">
    <location>
        <begin position="1"/>
        <end position="42"/>
    </location>
</feature>
<organism evidence="2 3">
    <name type="scientific">Rossellomorea vietnamensis</name>
    <dbReference type="NCBI Taxonomy" id="218284"/>
    <lineage>
        <taxon>Bacteria</taxon>
        <taxon>Bacillati</taxon>
        <taxon>Bacillota</taxon>
        <taxon>Bacilli</taxon>
        <taxon>Bacillales</taxon>
        <taxon>Bacillaceae</taxon>
        <taxon>Rossellomorea</taxon>
    </lineage>
</organism>
<feature type="compositionally biased region" description="Basic and acidic residues" evidence="1">
    <location>
        <begin position="1"/>
        <end position="10"/>
    </location>
</feature>
<feature type="compositionally biased region" description="Acidic residues" evidence="1">
    <location>
        <begin position="23"/>
        <end position="42"/>
    </location>
</feature>
<evidence type="ECO:0000313" key="2">
    <source>
        <dbReference type="EMBL" id="TYS15836.1"/>
    </source>
</evidence>
<comment type="caution">
    <text evidence="2">The sequence shown here is derived from an EMBL/GenBank/DDBJ whole genome shotgun (WGS) entry which is preliminary data.</text>
</comment>
<name>A0A5D4NRA8_9BACI</name>
<dbReference type="EMBL" id="VTEI01000007">
    <property type="protein sequence ID" value="TYS15836.1"/>
    <property type="molecule type" value="Genomic_DNA"/>
</dbReference>
<gene>
    <name evidence="2" type="ORF">FZC78_14725</name>
</gene>